<evidence type="ECO:0000313" key="1">
    <source>
        <dbReference type="EMBL" id="MPN63737.1"/>
    </source>
</evidence>
<sequence>MVNVEGRPVKIVAVIANPVGNRLADSVDFVIAALVGGRSDQNRRLGFEHHMLGIRVAAPHGFLNFYIHVGFLVLCIVENRQRVAGLAVLNV</sequence>
<accession>A0A645JK49</accession>
<gene>
    <name evidence="1" type="ORF">SDC9_211503</name>
</gene>
<proteinExistence type="predicted"/>
<protein>
    <submittedName>
        <fullName evidence="1">Uncharacterized protein</fullName>
    </submittedName>
</protein>
<dbReference type="AlphaFoldDB" id="A0A645JK49"/>
<name>A0A645JK49_9ZZZZ</name>
<dbReference type="EMBL" id="VSSQ01143609">
    <property type="protein sequence ID" value="MPN63737.1"/>
    <property type="molecule type" value="Genomic_DNA"/>
</dbReference>
<organism evidence="1">
    <name type="scientific">bioreactor metagenome</name>
    <dbReference type="NCBI Taxonomy" id="1076179"/>
    <lineage>
        <taxon>unclassified sequences</taxon>
        <taxon>metagenomes</taxon>
        <taxon>ecological metagenomes</taxon>
    </lineage>
</organism>
<comment type="caution">
    <text evidence="1">The sequence shown here is derived from an EMBL/GenBank/DDBJ whole genome shotgun (WGS) entry which is preliminary data.</text>
</comment>
<reference evidence="1" key="1">
    <citation type="submission" date="2019-08" db="EMBL/GenBank/DDBJ databases">
        <authorList>
            <person name="Kucharzyk K."/>
            <person name="Murdoch R.W."/>
            <person name="Higgins S."/>
            <person name="Loffler F."/>
        </authorList>
    </citation>
    <scope>NUCLEOTIDE SEQUENCE</scope>
</reference>